<comment type="subunit">
    <text evidence="8">Part of the Bam complex.</text>
</comment>
<evidence type="ECO:0000256" key="9">
    <source>
        <dbReference type="NCBIfam" id="TIGR03303"/>
    </source>
</evidence>
<dbReference type="Gene3D" id="3.10.20.310">
    <property type="entry name" value="membrane protein fhac"/>
    <property type="match status" value="5"/>
</dbReference>
<evidence type="ECO:0000256" key="2">
    <source>
        <dbReference type="ARBA" id="ARBA00022452"/>
    </source>
</evidence>
<dbReference type="GO" id="GO:0051205">
    <property type="term" value="P:protein insertion into membrane"/>
    <property type="evidence" value="ECO:0007669"/>
    <property type="project" value="UniProtKB-UniRule"/>
</dbReference>
<evidence type="ECO:0000256" key="3">
    <source>
        <dbReference type="ARBA" id="ARBA00022692"/>
    </source>
</evidence>
<feature type="domain" description="POTRA" evidence="11">
    <location>
        <begin position="116"/>
        <end position="193"/>
    </location>
</feature>
<evidence type="ECO:0000256" key="10">
    <source>
        <dbReference type="SAM" id="Phobius"/>
    </source>
</evidence>
<keyword evidence="13" id="KW-1185">Reference proteome</keyword>
<keyword evidence="4 8" id="KW-0732">Signal</keyword>
<dbReference type="Pfam" id="PF01103">
    <property type="entry name" value="Omp85"/>
    <property type="match status" value="1"/>
</dbReference>
<dbReference type="PANTHER" id="PTHR12815:SF23">
    <property type="entry name" value="OUTER MEMBRANE PROTEIN ASSEMBLY FACTOR BAMA"/>
    <property type="match status" value="1"/>
</dbReference>
<dbReference type="GO" id="GO:0043165">
    <property type="term" value="P:Gram-negative-bacterium-type cell outer membrane assembly"/>
    <property type="evidence" value="ECO:0007669"/>
    <property type="project" value="UniProtKB-UniRule"/>
</dbReference>
<reference evidence="12" key="1">
    <citation type="journal article" date="2014" name="Int. J. Syst. Evol. Microbiol.">
        <title>Complete genome sequence of Corynebacterium casei LMG S-19264T (=DSM 44701T), isolated from a smear-ripened cheese.</title>
        <authorList>
            <consortium name="US DOE Joint Genome Institute (JGI-PGF)"/>
            <person name="Walter F."/>
            <person name="Albersmeier A."/>
            <person name="Kalinowski J."/>
            <person name="Ruckert C."/>
        </authorList>
    </citation>
    <scope>NUCLEOTIDE SEQUENCE</scope>
    <source>
        <strain evidence="12">CGMCC 1.7081</strain>
    </source>
</reference>
<dbReference type="InterPro" id="IPR000184">
    <property type="entry name" value="Bac_surfAg_D15"/>
</dbReference>
<dbReference type="AlphaFoldDB" id="A0A8J3MAP2"/>
<dbReference type="PANTHER" id="PTHR12815">
    <property type="entry name" value="SORTING AND ASSEMBLY MACHINERY SAMM50 PROTEIN FAMILY MEMBER"/>
    <property type="match status" value="1"/>
</dbReference>
<comment type="function">
    <text evidence="8">Part of the outer membrane protein assembly complex, which is involved in assembly and insertion of beta-barrel proteins into the outer membrane.</text>
</comment>
<comment type="caution">
    <text evidence="12">The sequence shown here is derived from an EMBL/GenBank/DDBJ whole genome shotgun (WGS) entry which is preliminary data.</text>
</comment>
<keyword evidence="6 8" id="KW-0472">Membrane</keyword>
<protein>
    <recommendedName>
        <fullName evidence="8 9">Outer membrane protein assembly factor BamA</fullName>
    </recommendedName>
</protein>
<gene>
    <name evidence="8 12" type="primary">bamA</name>
    <name evidence="12" type="ORF">GCM10010961_03980</name>
</gene>
<feature type="transmembrane region" description="Helical" evidence="10">
    <location>
        <begin position="20"/>
        <end position="44"/>
    </location>
</feature>
<comment type="similarity">
    <text evidence="8">Belongs to the BamA family.</text>
</comment>
<name>A0A8J3MAP2_9RHOB</name>
<evidence type="ECO:0000256" key="7">
    <source>
        <dbReference type="ARBA" id="ARBA00023237"/>
    </source>
</evidence>
<evidence type="ECO:0000256" key="1">
    <source>
        <dbReference type="ARBA" id="ARBA00004370"/>
    </source>
</evidence>
<evidence type="ECO:0000256" key="4">
    <source>
        <dbReference type="ARBA" id="ARBA00022729"/>
    </source>
</evidence>
<dbReference type="Gene3D" id="2.40.160.50">
    <property type="entry name" value="membrane protein fhac: a member of the omp85/tpsb transporter family"/>
    <property type="match status" value="1"/>
</dbReference>
<dbReference type="InterPro" id="IPR039910">
    <property type="entry name" value="D15-like"/>
</dbReference>
<keyword evidence="2 8" id="KW-1134">Transmembrane beta strand</keyword>
<sequence>MGLGSTAGEPCAERGIGGTVFFRVLTALFLFVSMFFVSFASPAMAQDYRFNSMKVEGNQRIESATIVAYTGIERGKTVSAGELNDAYQKVMASGLFETVDLEPKGNTLVISVKEYPTISVINFEGNRRIKDDALAKLIESTARQVFSPAKAERDADVIAKAYSQQGRVAATVVPRIIRRSDNRVDLVFEISEGDTIEVERVSFIGNRIYSDRRLRRILATKQANFLRTFLRGDTLVEDRIAYDKQLLRDFYLSRGYVDFRVNSANVEFTRERDAFYLVMDITEGQQFKFGKITTISEYPGVDAAEYQAALKVKSGEIYSPTAVDNSITRQERLSIKNGVDFLRVEPRITRNDRDLTLDVQFVLTKGPRVFVERIDIEGNTTTLDRVVRQQFRVSEGDPFNPREIRASAERIRALGFFSKADVNTREGSSPEQVIVDVNVEEQPTGSLNLGGSYSVSNGFGVALGLTENNFLGRGQRLSFTFSTAEDSEAYVFGFTEPHLMGRDLRFDLDLGLSTTNSSYANYDTKRVFFNPGLTFNLSEQQRLKLQYSWQSTEMEDRDTALAATYGPVVGTEIARGSESASMVGFTYTFDSRLSGLDPNAGMLFEIGADFAGLGGDSQFIRTRAKAIAQRKILNEEVTLRATFEAGALSWLGSDDSRTVDRFMLSSEIMRGFEPAGMGPRDMTPNSSGSPYDDALGGNFYAVARFEAEFPLGLPEEIGLRGGLFLDVGNLWDLSNVNTAAASTGCGASGASSCIVGADGSWRSVIGLSFLWTTSFGPLRFNFSRALSKEDYDKEQTFDLTLQARF</sequence>
<dbReference type="GO" id="GO:0009279">
    <property type="term" value="C:cell outer membrane"/>
    <property type="evidence" value="ECO:0007669"/>
    <property type="project" value="UniProtKB-SubCell"/>
</dbReference>
<comment type="subcellular location">
    <subcellularLocation>
        <location evidence="8">Cell outer membrane</location>
    </subcellularLocation>
    <subcellularLocation>
        <location evidence="1">Membrane</location>
    </subcellularLocation>
</comment>
<keyword evidence="10" id="KW-1133">Transmembrane helix</keyword>
<evidence type="ECO:0000313" key="13">
    <source>
        <dbReference type="Proteomes" id="UP000611500"/>
    </source>
</evidence>
<evidence type="ECO:0000313" key="12">
    <source>
        <dbReference type="EMBL" id="GHG80657.1"/>
    </source>
</evidence>
<dbReference type="InterPro" id="IPR023707">
    <property type="entry name" value="OM_assembly_BamA"/>
</dbReference>
<dbReference type="PIRSF" id="PIRSF006076">
    <property type="entry name" value="OM_assembly_OMP85"/>
    <property type="match status" value="1"/>
</dbReference>
<evidence type="ECO:0000259" key="11">
    <source>
        <dbReference type="PROSITE" id="PS51779"/>
    </source>
</evidence>
<keyword evidence="5 8" id="KW-0677">Repeat</keyword>
<evidence type="ECO:0000256" key="6">
    <source>
        <dbReference type="ARBA" id="ARBA00023136"/>
    </source>
</evidence>
<dbReference type="InterPro" id="IPR010827">
    <property type="entry name" value="BamA/TamA_POTRA"/>
</dbReference>
<feature type="domain" description="POTRA" evidence="11">
    <location>
        <begin position="48"/>
        <end position="115"/>
    </location>
</feature>
<dbReference type="Proteomes" id="UP000611500">
    <property type="component" value="Unassembled WGS sequence"/>
</dbReference>
<keyword evidence="7 8" id="KW-0998">Cell outer membrane</keyword>
<dbReference type="InterPro" id="IPR034746">
    <property type="entry name" value="POTRA"/>
</dbReference>
<dbReference type="EMBL" id="BNAP01000001">
    <property type="protein sequence ID" value="GHG80657.1"/>
    <property type="molecule type" value="Genomic_DNA"/>
</dbReference>
<dbReference type="NCBIfam" id="TIGR03303">
    <property type="entry name" value="OM_YaeT"/>
    <property type="match status" value="1"/>
</dbReference>
<evidence type="ECO:0000256" key="5">
    <source>
        <dbReference type="ARBA" id="ARBA00022737"/>
    </source>
</evidence>
<organism evidence="12 13">
    <name type="scientific">Pseudodonghicola xiamenensis</name>
    <dbReference type="NCBI Taxonomy" id="337702"/>
    <lineage>
        <taxon>Bacteria</taxon>
        <taxon>Pseudomonadati</taxon>
        <taxon>Pseudomonadota</taxon>
        <taxon>Alphaproteobacteria</taxon>
        <taxon>Rhodobacterales</taxon>
        <taxon>Paracoccaceae</taxon>
        <taxon>Pseudodonghicola</taxon>
    </lineage>
</organism>
<keyword evidence="3 8" id="KW-0812">Transmembrane</keyword>
<reference evidence="12" key="2">
    <citation type="submission" date="2020-09" db="EMBL/GenBank/DDBJ databases">
        <authorList>
            <person name="Sun Q."/>
            <person name="Zhou Y."/>
        </authorList>
    </citation>
    <scope>NUCLEOTIDE SEQUENCE</scope>
    <source>
        <strain evidence="12">CGMCC 1.7081</strain>
    </source>
</reference>
<feature type="domain" description="POTRA" evidence="11">
    <location>
        <begin position="369"/>
        <end position="442"/>
    </location>
</feature>
<evidence type="ECO:0000256" key="8">
    <source>
        <dbReference type="HAMAP-Rule" id="MF_01430"/>
    </source>
</evidence>
<dbReference type="PROSITE" id="PS51779">
    <property type="entry name" value="POTRA"/>
    <property type="match status" value="3"/>
</dbReference>
<proteinExistence type="inferred from homology"/>
<dbReference type="HAMAP" id="MF_01430">
    <property type="entry name" value="OM_assembly_BamA"/>
    <property type="match status" value="1"/>
</dbReference>
<dbReference type="Pfam" id="PF07244">
    <property type="entry name" value="POTRA"/>
    <property type="match status" value="3"/>
</dbReference>
<accession>A0A8J3MAP2</accession>